<dbReference type="InterPro" id="IPR017927">
    <property type="entry name" value="FAD-bd_FR_type"/>
</dbReference>
<dbReference type="PANTHER" id="PTHR43513:SF3">
    <property type="entry name" value="DIHYDROOROTATE DEHYDROGENASE B (NAD(+)), ELECTRON TRANSFER SUBUNIT-RELATED"/>
    <property type="match status" value="1"/>
</dbReference>
<keyword evidence="5 12" id="KW-0479">Metal-binding</keyword>
<dbReference type="CDD" id="cd06218">
    <property type="entry name" value="DHOD_e_trans"/>
    <property type="match status" value="1"/>
</dbReference>
<dbReference type="AlphaFoldDB" id="A0A4R1H9H3"/>
<feature type="binding site" evidence="12">
    <location>
        <position position="259"/>
    </location>
    <ligand>
        <name>[2Fe-2S] cluster</name>
        <dbReference type="ChEBI" id="CHEBI:190135"/>
    </ligand>
</feature>
<comment type="caution">
    <text evidence="14">The sequence shown here is derived from an EMBL/GenBank/DDBJ whole genome shotgun (WGS) entry which is preliminary data.</text>
</comment>
<dbReference type="PRINTS" id="PR00410">
    <property type="entry name" value="PHEHYDRXLASE"/>
</dbReference>
<dbReference type="GO" id="GO:0046872">
    <property type="term" value="F:metal ion binding"/>
    <property type="evidence" value="ECO:0007669"/>
    <property type="project" value="UniProtKB-KW"/>
</dbReference>
<dbReference type="InterPro" id="IPR019480">
    <property type="entry name" value="Dihydroorotate_DH_Fe-S-bd"/>
</dbReference>
<keyword evidence="2" id="KW-0813">Transport</keyword>
<dbReference type="OrthoDB" id="9796486at2"/>
<dbReference type="InterPro" id="IPR012165">
    <property type="entry name" value="Cyt_c3_hydrogenase_gsu"/>
</dbReference>
<dbReference type="RefSeq" id="WP_132971028.1">
    <property type="nucleotide sequence ID" value="NZ_SMFX01000001.1"/>
</dbReference>
<feature type="binding site" evidence="12">
    <location>
        <position position="262"/>
    </location>
    <ligand>
        <name>[2Fe-2S] cluster</name>
        <dbReference type="ChEBI" id="CHEBI:190135"/>
    </ligand>
</feature>
<protein>
    <submittedName>
        <fullName evidence="14">Dihydroorotate oxidase B electron transfer subunit</fullName>
    </submittedName>
</protein>
<dbReference type="SUPFAM" id="SSF52343">
    <property type="entry name" value="Ferredoxin reductase-like, C-terminal NADP-linked domain"/>
    <property type="match status" value="1"/>
</dbReference>
<evidence type="ECO:0000256" key="1">
    <source>
        <dbReference type="ARBA" id="ARBA00006422"/>
    </source>
</evidence>
<reference evidence="14 15" key="1">
    <citation type="submission" date="2019-03" db="EMBL/GenBank/DDBJ databases">
        <title>Genomic Encyclopedia of Type Strains, Phase IV (KMG-IV): sequencing the most valuable type-strain genomes for metagenomic binning, comparative biology and taxonomic classification.</title>
        <authorList>
            <person name="Goeker M."/>
        </authorList>
    </citation>
    <scope>NUCLEOTIDE SEQUENCE [LARGE SCALE GENOMIC DNA]</scope>
    <source>
        <strain evidence="14 15">DSM 19610</strain>
    </source>
</reference>
<feature type="binding site" evidence="12">
    <location>
        <position position="278"/>
    </location>
    <ligand>
        <name>[2Fe-2S] cluster</name>
        <dbReference type="ChEBI" id="CHEBI:190135"/>
    </ligand>
</feature>
<dbReference type="EMBL" id="SMFX01000001">
    <property type="protein sequence ID" value="TCK17133.1"/>
    <property type="molecule type" value="Genomic_DNA"/>
</dbReference>
<keyword evidence="3 11" id="KW-0285">Flavoprotein</keyword>
<dbReference type="InterPro" id="IPR037117">
    <property type="entry name" value="Dihydroorotate_DH_ele_sf"/>
</dbReference>
<evidence type="ECO:0000256" key="9">
    <source>
        <dbReference type="ARBA" id="ARBA00023014"/>
    </source>
</evidence>
<dbReference type="GO" id="GO:0006221">
    <property type="term" value="P:pyrimidine nucleotide biosynthetic process"/>
    <property type="evidence" value="ECO:0007669"/>
    <property type="project" value="InterPro"/>
</dbReference>
<dbReference type="Pfam" id="PF10418">
    <property type="entry name" value="DHODB_Fe-S_bind"/>
    <property type="match status" value="1"/>
</dbReference>
<comment type="cofactor">
    <cofactor evidence="12">
        <name>[2Fe-2S] cluster</name>
        <dbReference type="ChEBI" id="CHEBI:190135"/>
    </cofactor>
    <text evidence="12">Binds 1 [2Fe-2S] cluster per subunit.</text>
</comment>
<evidence type="ECO:0000256" key="10">
    <source>
        <dbReference type="ARBA" id="ARBA00034078"/>
    </source>
</evidence>
<evidence type="ECO:0000256" key="6">
    <source>
        <dbReference type="ARBA" id="ARBA00022827"/>
    </source>
</evidence>
<keyword evidence="15" id="KW-1185">Reference proteome</keyword>
<organism evidence="14 15">
    <name type="scientific">Thiogranum longum</name>
    <dbReference type="NCBI Taxonomy" id="1537524"/>
    <lineage>
        <taxon>Bacteria</taxon>
        <taxon>Pseudomonadati</taxon>
        <taxon>Pseudomonadota</taxon>
        <taxon>Gammaproteobacteria</taxon>
        <taxon>Chromatiales</taxon>
        <taxon>Ectothiorhodospiraceae</taxon>
        <taxon>Thiogranum</taxon>
    </lineage>
</organism>
<dbReference type="GO" id="GO:0050660">
    <property type="term" value="F:flavin adenine dinucleotide binding"/>
    <property type="evidence" value="ECO:0007669"/>
    <property type="project" value="InterPro"/>
</dbReference>
<feature type="binding site" evidence="11">
    <location>
        <begin position="83"/>
        <end position="84"/>
    </location>
    <ligand>
        <name>FAD</name>
        <dbReference type="ChEBI" id="CHEBI:57692"/>
    </ligand>
</feature>
<accession>A0A4R1H9H3</accession>
<dbReference type="PANTHER" id="PTHR43513">
    <property type="entry name" value="DIHYDROOROTATE DEHYDROGENASE B (NAD(+)), ELECTRON TRANSFER SUBUNIT"/>
    <property type="match status" value="1"/>
</dbReference>
<evidence type="ECO:0000256" key="4">
    <source>
        <dbReference type="ARBA" id="ARBA00022714"/>
    </source>
</evidence>
<dbReference type="SUPFAM" id="SSF63380">
    <property type="entry name" value="Riboflavin synthase domain-like"/>
    <property type="match status" value="1"/>
</dbReference>
<comment type="cofactor">
    <cofactor evidence="11">
        <name>FAD</name>
        <dbReference type="ChEBI" id="CHEBI:57692"/>
    </cofactor>
    <text evidence="11">Binds 1 FAD per subunit.</text>
</comment>
<evidence type="ECO:0000313" key="14">
    <source>
        <dbReference type="EMBL" id="TCK17133.1"/>
    </source>
</evidence>
<evidence type="ECO:0000256" key="7">
    <source>
        <dbReference type="ARBA" id="ARBA00022982"/>
    </source>
</evidence>
<keyword evidence="6 11" id="KW-0274">FAD</keyword>
<dbReference type="InterPro" id="IPR050353">
    <property type="entry name" value="PyrK_electron_transfer"/>
</dbReference>
<name>A0A4R1H9H3_9GAMM</name>
<dbReference type="InterPro" id="IPR017938">
    <property type="entry name" value="Riboflavin_synthase-like_b-brl"/>
</dbReference>
<evidence type="ECO:0000259" key="13">
    <source>
        <dbReference type="PROSITE" id="PS51384"/>
    </source>
</evidence>
<dbReference type="PIRSF" id="PIRSF006816">
    <property type="entry name" value="Cyc3_hyd_g"/>
    <property type="match status" value="1"/>
</dbReference>
<evidence type="ECO:0000256" key="12">
    <source>
        <dbReference type="PIRSR" id="PIRSR006816-2"/>
    </source>
</evidence>
<evidence type="ECO:0000256" key="8">
    <source>
        <dbReference type="ARBA" id="ARBA00023004"/>
    </source>
</evidence>
<dbReference type="Gene3D" id="2.10.240.10">
    <property type="entry name" value="Dihydroorotate dehydrogenase, electron transfer subunit"/>
    <property type="match status" value="1"/>
</dbReference>
<keyword evidence="7" id="KW-0249">Electron transport</keyword>
<dbReference type="Gene3D" id="2.40.30.10">
    <property type="entry name" value="Translation factors"/>
    <property type="match status" value="1"/>
</dbReference>
<proteinExistence type="inferred from homology"/>
<comment type="cofactor">
    <cofactor evidence="10">
        <name>[2Fe-2S] cluster</name>
        <dbReference type="ChEBI" id="CHEBI:190135"/>
    </cofactor>
</comment>
<feature type="binding site" evidence="11">
    <location>
        <begin position="59"/>
        <end position="62"/>
    </location>
    <ligand>
        <name>FAD</name>
        <dbReference type="ChEBI" id="CHEBI:57692"/>
    </ligand>
</feature>
<sequence>MKHPDHRETIALEAAEVISHQAFDGDQYILRLQAPECATLAQPGQFAHLSCDPMLAMRRPLSIMRVDAEKGWVDFLYKAVGRGTRLLANREAGETLSLLGPIGKPFTFDPSRPRALLLGGGVGIPPMVFFAEHLKNSRDSQPLVLMGSEVPFPFTGRPSRIMVPGMPDGVIAAMPLLDDWGVASRLASLQGYSGCFEGYITDLARRWLDEQNDEQRRQISVYACGPHPMLAAVAKLANDYKLSCQVSLEEYMACAVGGCAGCVVKVQTPEGAAMKRVCVDGPVFEASTVF</sequence>
<gene>
    <name evidence="14" type="ORF">DFR30_0354</name>
</gene>
<evidence type="ECO:0000256" key="2">
    <source>
        <dbReference type="ARBA" id="ARBA00022448"/>
    </source>
</evidence>
<keyword evidence="8 12" id="KW-0408">Iron</keyword>
<dbReference type="Gene3D" id="3.40.50.80">
    <property type="entry name" value="Nucleotide-binding domain of ferredoxin-NADP reductase (FNR) module"/>
    <property type="match status" value="1"/>
</dbReference>
<evidence type="ECO:0000256" key="5">
    <source>
        <dbReference type="ARBA" id="ARBA00022723"/>
    </source>
</evidence>
<dbReference type="InterPro" id="IPR039261">
    <property type="entry name" value="FNR_nucleotide-bd"/>
</dbReference>
<evidence type="ECO:0000256" key="11">
    <source>
        <dbReference type="PIRSR" id="PIRSR006816-1"/>
    </source>
</evidence>
<feature type="binding site" evidence="12">
    <location>
        <position position="254"/>
    </location>
    <ligand>
        <name>[2Fe-2S] cluster</name>
        <dbReference type="ChEBI" id="CHEBI:190135"/>
    </ligand>
</feature>
<evidence type="ECO:0000256" key="3">
    <source>
        <dbReference type="ARBA" id="ARBA00022630"/>
    </source>
</evidence>
<dbReference type="Proteomes" id="UP000295707">
    <property type="component" value="Unassembled WGS sequence"/>
</dbReference>
<keyword evidence="4 12" id="KW-0001">2Fe-2S</keyword>
<feature type="domain" description="FAD-binding FR-type" evidence="13">
    <location>
        <begin position="4"/>
        <end position="108"/>
    </location>
</feature>
<dbReference type="GO" id="GO:0016491">
    <property type="term" value="F:oxidoreductase activity"/>
    <property type="evidence" value="ECO:0007669"/>
    <property type="project" value="InterPro"/>
</dbReference>
<comment type="similarity">
    <text evidence="1">Belongs to the PyrK family.</text>
</comment>
<keyword evidence="9 12" id="KW-0411">Iron-sulfur</keyword>
<evidence type="ECO:0000313" key="15">
    <source>
        <dbReference type="Proteomes" id="UP000295707"/>
    </source>
</evidence>
<dbReference type="GO" id="GO:0051537">
    <property type="term" value="F:2 iron, 2 sulfur cluster binding"/>
    <property type="evidence" value="ECO:0007669"/>
    <property type="project" value="UniProtKB-KW"/>
</dbReference>
<dbReference type="PROSITE" id="PS51384">
    <property type="entry name" value="FAD_FR"/>
    <property type="match status" value="1"/>
</dbReference>